<evidence type="ECO:0000256" key="2">
    <source>
        <dbReference type="SAM" id="Phobius"/>
    </source>
</evidence>
<keyword evidence="5" id="KW-1185">Reference proteome</keyword>
<feature type="transmembrane region" description="Helical" evidence="2">
    <location>
        <begin position="117"/>
        <end position="138"/>
    </location>
</feature>
<feature type="domain" description="DUF7789" evidence="3">
    <location>
        <begin position="180"/>
        <end position="310"/>
    </location>
</feature>
<evidence type="ECO:0000313" key="5">
    <source>
        <dbReference type="Proteomes" id="UP001474421"/>
    </source>
</evidence>
<accession>A0AAW1AQK3</accession>
<feature type="transmembrane region" description="Helical" evidence="2">
    <location>
        <begin position="253"/>
        <end position="273"/>
    </location>
</feature>
<evidence type="ECO:0000313" key="4">
    <source>
        <dbReference type="EMBL" id="KAK9392074.1"/>
    </source>
</evidence>
<feature type="region of interest" description="Disordered" evidence="1">
    <location>
        <begin position="344"/>
        <end position="368"/>
    </location>
</feature>
<gene>
    <name evidence="4" type="ORF">NXF25_017661</name>
</gene>
<comment type="caution">
    <text evidence="4">The sequence shown here is derived from an EMBL/GenBank/DDBJ whole genome shotgun (WGS) entry which is preliminary data.</text>
</comment>
<feature type="transmembrane region" description="Helical" evidence="2">
    <location>
        <begin position="88"/>
        <end position="105"/>
    </location>
</feature>
<feature type="transmembrane region" description="Helical" evidence="2">
    <location>
        <begin position="226"/>
        <end position="247"/>
    </location>
</feature>
<evidence type="ECO:0000259" key="3">
    <source>
        <dbReference type="Pfam" id="PF25044"/>
    </source>
</evidence>
<dbReference type="Proteomes" id="UP001474421">
    <property type="component" value="Unassembled WGS sequence"/>
</dbReference>
<feature type="transmembrane region" description="Helical" evidence="2">
    <location>
        <begin position="150"/>
        <end position="169"/>
    </location>
</feature>
<protein>
    <recommendedName>
        <fullName evidence="3">DUF7789 domain-containing protein</fullName>
    </recommendedName>
</protein>
<feature type="transmembrane region" description="Helical" evidence="2">
    <location>
        <begin position="58"/>
        <end position="81"/>
    </location>
</feature>
<proteinExistence type="predicted"/>
<reference evidence="4 5" key="1">
    <citation type="journal article" date="2024" name="Proc. Natl. Acad. Sci. U.S.A.">
        <title>The genetic regulatory architecture and epigenomic basis for age-related changes in rattlesnake venom.</title>
        <authorList>
            <person name="Hogan M.P."/>
            <person name="Holding M.L."/>
            <person name="Nystrom G.S."/>
            <person name="Colston T.J."/>
            <person name="Bartlett D.A."/>
            <person name="Mason A.J."/>
            <person name="Ellsworth S.A."/>
            <person name="Rautsaw R.M."/>
            <person name="Lawrence K.C."/>
            <person name="Strickland J.L."/>
            <person name="He B."/>
            <person name="Fraser P."/>
            <person name="Margres M.J."/>
            <person name="Gilbert D.M."/>
            <person name="Gibbs H.L."/>
            <person name="Parkinson C.L."/>
            <person name="Rokyta D.R."/>
        </authorList>
    </citation>
    <scope>NUCLEOTIDE SEQUENCE [LARGE SCALE GENOMIC DNA]</scope>
    <source>
        <strain evidence="4">DRR0105</strain>
    </source>
</reference>
<dbReference type="PANTHER" id="PTHR39299">
    <property type="entry name" value="TRANSMEMBRANE PROTEIN"/>
    <property type="match status" value="1"/>
</dbReference>
<dbReference type="PANTHER" id="PTHR39299:SF1">
    <property type="entry name" value="TRANSMEMBRANE PROTEIN"/>
    <property type="match status" value="1"/>
</dbReference>
<dbReference type="InterPro" id="IPR056691">
    <property type="entry name" value="DUF7789"/>
</dbReference>
<dbReference type="AlphaFoldDB" id="A0AAW1AQK3"/>
<dbReference type="EMBL" id="JAOTOJ010000017">
    <property type="protein sequence ID" value="KAK9392074.1"/>
    <property type="molecule type" value="Genomic_DNA"/>
</dbReference>
<sequence>METPDTRVLLSQSEEALASPLPNESINCPLPNLTPRHQDLIATPCGPIKRWSELSSPVKIYFCVTILSLLSVIGLTIETLIQQKNEDFTVSLIQIIGLVFCIYYVSRGILQENRQELVVFVLSIALVMLRSVINFTVLPAKQKPELLARFVLILLVGAFDVSCAVILIQSESRMAFRVGGALESLQAQYFMLNLCFSMLTFDLQAQLCLSVLLLTTTRKISSLHSVFLAAGICWAVLKVACGITAILKELKPLAWIFVLQNLPEVAYLAYLLYAVITEWGQGSSYALEAAIITCSCISVTIKSVLFWAMFHVYQSFGQGLRERMFSSYGRIDSIPFCLAGSPGPPHQPSSCGQAKKTTHPPALLSKEPSGQLPNVACAASGLFPREDPAFAPLAVLSSPVFNLVLGPATVGMSELDRRAGLGCQIAEQVRGGMAVGFDEPVLALKSLGPGLPDLTRSPIRFETRNVSSAACLVLILPRLQESSFRSKVNSDPAHLAGAQGDGSALLV</sequence>
<evidence type="ECO:0000256" key="1">
    <source>
        <dbReference type="SAM" id="MobiDB-lite"/>
    </source>
</evidence>
<dbReference type="Pfam" id="PF25044">
    <property type="entry name" value="DUF7789"/>
    <property type="match status" value="2"/>
</dbReference>
<keyword evidence="2" id="KW-1133">Transmembrane helix</keyword>
<organism evidence="4 5">
    <name type="scientific">Crotalus adamanteus</name>
    <name type="common">Eastern diamondback rattlesnake</name>
    <dbReference type="NCBI Taxonomy" id="8729"/>
    <lineage>
        <taxon>Eukaryota</taxon>
        <taxon>Metazoa</taxon>
        <taxon>Chordata</taxon>
        <taxon>Craniata</taxon>
        <taxon>Vertebrata</taxon>
        <taxon>Euteleostomi</taxon>
        <taxon>Lepidosauria</taxon>
        <taxon>Squamata</taxon>
        <taxon>Bifurcata</taxon>
        <taxon>Unidentata</taxon>
        <taxon>Episquamata</taxon>
        <taxon>Toxicofera</taxon>
        <taxon>Serpentes</taxon>
        <taxon>Colubroidea</taxon>
        <taxon>Viperidae</taxon>
        <taxon>Crotalinae</taxon>
        <taxon>Crotalus</taxon>
    </lineage>
</organism>
<feature type="domain" description="DUF7789" evidence="3">
    <location>
        <begin position="45"/>
        <end position="169"/>
    </location>
</feature>
<name>A0AAW1AQK3_CROAD</name>
<feature type="transmembrane region" description="Helical" evidence="2">
    <location>
        <begin position="285"/>
        <end position="310"/>
    </location>
</feature>
<keyword evidence="2" id="KW-0812">Transmembrane</keyword>
<keyword evidence="2" id="KW-0472">Membrane</keyword>